<evidence type="ECO:0000256" key="6">
    <source>
        <dbReference type="ARBA" id="ARBA00022741"/>
    </source>
</evidence>
<keyword evidence="6 9" id="KW-0547">Nucleotide-binding</keyword>
<evidence type="ECO:0000256" key="4">
    <source>
        <dbReference type="ARBA" id="ARBA00022598"/>
    </source>
</evidence>
<keyword evidence="4 9" id="KW-0436">Ligase</keyword>
<evidence type="ECO:0000256" key="1">
    <source>
        <dbReference type="ARBA" id="ARBA00004496"/>
    </source>
</evidence>
<dbReference type="SUPFAM" id="SSF53244">
    <property type="entry name" value="MurD-like peptide ligases, peptide-binding domain"/>
    <property type="match status" value="1"/>
</dbReference>
<dbReference type="Gene3D" id="3.40.1190.10">
    <property type="entry name" value="Mur-like, catalytic domain"/>
    <property type="match status" value="1"/>
</dbReference>
<comment type="function">
    <text evidence="9 10">Cell wall formation. Catalyzes the addition of glutamate to the nucleotide precursor UDP-N-acetylmuramoyl-L-alanine (UMA).</text>
</comment>
<evidence type="ECO:0000256" key="2">
    <source>
        <dbReference type="ARBA" id="ARBA00004752"/>
    </source>
</evidence>
<dbReference type="GO" id="GO:0008360">
    <property type="term" value="P:regulation of cell shape"/>
    <property type="evidence" value="ECO:0007669"/>
    <property type="project" value="UniProtKB-KW"/>
</dbReference>
<proteinExistence type="inferred from homology"/>
<evidence type="ECO:0000259" key="12">
    <source>
        <dbReference type="Pfam" id="PF08245"/>
    </source>
</evidence>
<comment type="similarity">
    <text evidence="9">Belongs to the MurCDEF family.</text>
</comment>
<evidence type="ECO:0000259" key="11">
    <source>
        <dbReference type="Pfam" id="PF02875"/>
    </source>
</evidence>
<dbReference type="InterPro" id="IPR036615">
    <property type="entry name" value="Mur_ligase_C_dom_sf"/>
</dbReference>
<evidence type="ECO:0000313" key="13">
    <source>
        <dbReference type="EMBL" id="GAN12288.1"/>
    </source>
</evidence>
<reference evidence="13 14" key="1">
    <citation type="submission" date="2014-08" db="EMBL/GenBank/DDBJ databases">
        <title>Whole genome shotgun sequence of Sphingomonas paucimobilis NBRC 13935.</title>
        <authorList>
            <person name="Hosoyama A."/>
            <person name="Hashimoto M."/>
            <person name="Hosoyama Y."/>
            <person name="Noguchi M."/>
            <person name="Uohara A."/>
            <person name="Ohji S."/>
            <person name="Katano-Makiyama Y."/>
            <person name="Ichikawa N."/>
            <person name="Kimura A."/>
            <person name="Yamazoe A."/>
            <person name="Fujita N."/>
        </authorList>
    </citation>
    <scope>NUCLEOTIDE SEQUENCE [LARGE SCALE GENOMIC DNA]</scope>
    <source>
        <strain evidence="13 14">NBRC 13935</strain>
    </source>
</reference>
<keyword evidence="9 10" id="KW-0133">Cell shape</keyword>
<dbReference type="GO" id="GO:0004326">
    <property type="term" value="F:tetrahydrofolylpolyglutamate synthase activity"/>
    <property type="evidence" value="ECO:0007669"/>
    <property type="project" value="InterPro"/>
</dbReference>
<comment type="subcellular location">
    <subcellularLocation>
        <location evidence="1 9 10">Cytoplasm</location>
    </subcellularLocation>
</comment>
<dbReference type="NCBIfam" id="TIGR01087">
    <property type="entry name" value="murD"/>
    <property type="match status" value="1"/>
</dbReference>
<dbReference type="GO" id="GO:0008764">
    <property type="term" value="F:UDP-N-acetylmuramoylalanine-D-glutamate ligase activity"/>
    <property type="evidence" value="ECO:0007669"/>
    <property type="project" value="UniProtKB-UniRule"/>
</dbReference>
<dbReference type="RefSeq" id="WP_007405458.1">
    <property type="nucleotide sequence ID" value="NZ_BBJS01000007.1"/>
</dbReference>
<dbReference type="SUPFAM" id="SSF53623">
    <property type="entry name" value="MurD-like peptide ligases, catalytic domain"/>
    <property type="match status" value="1"/>
</dbReference>
<organism evidence="13 14">
    <name type="scientific">Sphingomonas paucimobilis NBRC 13935</name>
    <dbReference type="NCBI Taxonomy" id="1219050"/>
    <lineage>
        <taxon>Bacteria</taxon>
        <taxon>Pseudomonadati</taxon>
        <taxon>Pseudomonadota</taxon>
        <taxon>Alphaproteobacteria</taxon>
        <taxon>Sphingomonadales</taxon>
        <taxon>Sphingomonadaceae</taxon>
        <taxon>Sphingomonas</taxon>
    </lineage>
</organism>
<keyword evidence="14" id="KW-1185">Reference proteome</keyword>
<dbReference type="AlphaFoldDB" id="A0A0C9NC21"/>
<dbReference type="Pfam" id="PF02875">
    <property type="entry name" value="Mur_ligase_C"/>
    <property type="match status" value="1"/>
</dbReference>
<keyword evidence="9 10" id="KW-0961">Cell wall biogenesis/degradation</keyword>
<dbReference type="Proteomes" id="UP000032025">
    <property type="component" value="Unassembled WGS sequence"/>
</dbReference>
<gene>
    <name evidence="9 13" type="primary">murD</name>
    <name evidence="13" type="ORF">SP6_07_00740</name>
</gene>
<dbReference type="Gene3D" id="3.90.190.20">
    <property type="entry name" value="Mur ligase, C-terminal domain"/>
    <property type="match status" value="1"/>
</dbReference>
<evidence type="ECO:0000256" key="9">
    <source>
        <dbReference type="HAMAP-Rule" id="MF_00639"/>
    </source>
</evidence>
<feature type="domain" description="Mur ligase central" evidence="12">
    <location>
        <begin position="114"/>
        <end position="243"/>
    </location>
</feature>
<evidence type="ECO:0000256" key="8">
    <source>
        <dbReference type="ARBA" id="ARBA00023306"/>
    </source>
</evidence>
<evidence type="ECO:0000256" key="7">
    <source>
        <dbReference type="ARBA" id="ARBA00022840"/>
    </source>
</evidence>
<feature type="domain" description="Mur ligase C-terminal" evidence="11">
    <location>
        <begin position="294"/>
        <end position="405"/>
    </location>
</feature>
<keyword evidence="7 9" id="KW-0067">ATP-binding</keyword>
<dbReference type="InterPro" id="IPR036565">
    <property type="entry name" value="Mur-like_cat_sf"/>
</dbReference>
<dbReference type="PROSITE" id="PS01011">
    <property type="entry name" value="FOLYLPOLYGLU_SYNT_1"/>
    <property type="match status" value="1"/>
</dbReference>
<dbReference type="GO" id="GO:0071555">
    <property type="term" value="P:cell wall organization"/>
    <property type="evidence" value="ECO:0007669"/>
    <property type="project" value="UniProtKB-KW"/>
</dbReference>
<dbReference type="GO" id="GO:0005737">
    <property type="term" value="C:cytoplasm"/>
    <property type="evidence" value="ECO:0007669"/>
    <property type="project" value="UniProtKB-SubCell"/>
</dbReference>
<dbReference type="HAMAP" id="MF_00639">
    <property type="entry name" value="MurD"/>
    <property type="match status" value="1"/>
</dbReference>
<sequence>MIVASDWAGKTFAVLGLARSGAATVSALFAGGGRVVAWDSEPAKREAFAAHDGLSIAPLDDMSGFDALVVSPGVPLNTHPLAAAARAAGVPVIGDIELFAQARKNLPPHKVVGITGTNGKSTTTALVHHILKTAGVPTLMGGNIGLPILGQAPLPEGGVYVLELSSYQIDLTQSLDCDVAVLLNITPDHLDRYDGFAGYAASKARLFAMQTAGHVAVVGTGDEASANIAQGLAGRTDDLVTIAPDTVIDQRRWPALHGPHNAQNAQAAIAVTRALGIDEAAIEAGLASYASLPHRMQHVATRNGVAFVNDSKATNPESTAPALAAFPRVHWIVGGKRKGDDLDACAAHLDHVVAAYTIGEAAPLFFDLLKDKVPVVEQSGTLEAAVVHAAAAARPGDTVLLSPACASFDQFRDYEARGDAFRAAVEALA</sequence>
<evidence type="ECO:0000256" key="5">
    <source>
        <dbReference type="ARBA" id="ARBA00022618"/>
    </source>
</evidence>
<feature type="binding site" evidence="9">
    <location>
        <begin position="116"/>
        <end position="122"/>
    </location>
    <ligand>
        <name>ATP</name>
        <dbReference type="ChEBI" id="CHEBI:30616"/>
    </ligand>
</feature>
<comment type="pathway">
    <text evidence="2 9 10">Cell wall biogenesis; peptidoglycan biosynthesis.</text>
</comment>
<dbReference type="GO" id="GO:0051301">
    <property type="term" value="P:cell division"/>
    <property type="evidence" value="ECO:0007669"/>
    <property type="project" value="UniProtKB-KW"/>
</dbReference>
<dbReference type="PANTHER" id="PTHR43692:SF1">
    <property type="entry name" value="UDP-N-ACETYLMURAMOYLALANINE--D-GLUTAMATE LIGASE"/>
    <property type="match status" value="1"/>
</dbReference>
<comment type="caution">
    <text evidence="13">The sequence shown here is derived from an EMBL/GenBank/DDBJ whole genome shotgun (WGS) entry which is preliminary data.</text>
</comment>
<evidence type="ECO:0000256" key="10">
    <source>
        <dbReference type="RuleBase" id="RU003664"/>
    </source>
</evidence>
<keyword evidence="3 9" id="KW-0963">Cytoplasm</keyword>
<keyword evidence="5 9" id="KW-0132">Cell division</keyword>
<comment type="catalytic activity">
    <reaction evidence="9 10">
        <text>UDP-N-acetyl-alpha-D-muramoyl-L-alanine + D-glutamate + ATP = UDP-N-acetyl-alpha-D-muramoyl-L-alanyl-D-glutamate + ADP + phosphate + H(+)</text>
        <dbReference type="Rhea" id="RHEA:16429"/>
        <dbReference type="ChEBI" id="CHEBI:15378"/>
        <dbReference type="ChEBI" id="CHEBI:29986"/>
        <dbReference type="ChEBI" id="CHEBI:30616"/>
        <dbReference type="ChEBI" id="CHEBI:43474"/>
        <dbReference type="ChEBI" id="CHEBI:83898"/>
        <dbReference type="ChEBI" id="CHEBI:83900"/>
        <dbReference type="ChEBI" id="CHEBI:456216"/>
        <dbReference type="EC" id="6.3.2.9"/>
    </reaction>
</comment>
<protein>
    <recommendedName>
        <fullName evidence="9 10">UDP-N-acetylmuramoylalanine--D-glutamate ligase</fullName>
        <ecNumber evidence="9 10">6.3.2.9</ecNumber>
    </recommendedName>
    <alternativeName>
        <fullName evidence="9">D-glutamic acid-adding enzyme</fullName>
    </alternativeName>
    <alternativeName>
        <fullName evidence="9">UDP-N-acetylmuramoyl-L-alanyl-D-glutamate synthetase</fullName>
    </alternativeName>
</protein>
<dbReference type="InterPro" id="IPR018109">
    <property type="entry name" value="Folylpolyglutamate_synth_CS"/>
</dbReference>
<dbReference type="GeneID" id="78526539"/>
<dbReference type="GO" id="GO:0005524">
    <property type="term" value="F:ATP binding"/>
    <property type="evidence" value="ECO:0007669"/>
    <property type="project" value="UniProtKB-UniRule"/>
</dbReference>
<dbReference type="Pfam" id="PF08245">
    <property type="entry name" value="Mur_ligase_M"/>
    <property type="match status" value="1"/>
</dbReference>
<dbReference type="Gene3D" id="3.40.50.720">
    <property type="entry name" value="NAD(P)-binding Rossmann-like Domain"/>
    <property type="match status" value="1"/>
</dbReference>
<name>A0A0C9NC21_SPHPI</name>
<dbReference type="InterPro" id="IPR013221">
    <property type="entry name" value="Mur_ligase_cen"/>
</dbReference>
<dbReference type="SUPFAM" id="SSF51984">
    <property type="entry name" value="MurCD N-terminal domain"/>
    <property type="match status" value="1"/>
</dbReference>
<dbReference type="EMBL" id="BBJS01000007">
    <property type="protein sequence ID" value="GAN12288.1"/>
    <property type="molecule type" value="Genomic_DNA"/>
</dbReference>
<dbReference type="InterPro" id="IPR005762">
    <property type="entry name" value="MurD"/>
</dbReference>
<evidence type="ECO:0000256" key="3">
    <source>
        <dbReference type="ARBA" id="ARBA00022490"/>
    </source>
</evidence>
<dbReference type="UniPathway" id="UPA00219"/>
<accession>A0A0C9NC21</accession>
<dbReference type="InterPro" id="IPR004101">
    <property type="entry name" value="Mur_ligase_C"/>
</dbReference>
<evidence type="ECO:0000313" key="14">
    <source>
        <dbReference type="Proteomes" id="UP000032025"/>
    </source>
</evidence>
<dbReference type="EC" id="6.3.2.9" evidence="9 10"/>
<dbReference type="PANTHER" id="PTHR43692">
    <property type="entry name" value="UDP-N-ACETYLMURAMOYLALANINE--D-GLUTAMATE LIGASE"/>
    <property type="match status" value="1"/>
</dbReference>
<keyword evidence="8 9" id="KW-0131">Cell cycle</keyword>
<keyword evidence="9 10" id="KW-0573">Peptidoglycan synthesis</keyword>
<dbReference type="GO" id="GO:0009252">
    <property type="term" value="P:peptidoglycan biosynthetic process"/>
    <property type="evidence" value="ECO:0007669"/>
    <property type="project" value="UniProtKB-UniRule"/>
</dbReference>